<dbReference type="GO" id="GO:0008270">
    <property type="term" value="F:zinc ion binding"/>
    <property type="evidence" value="ECO:0007669"/>
    <property type="project" value="TreeGrafter"/>
</dbReference>
<evidence type="ECO:0000256" key="6">
    <source>
        <dbReference type="ARBA" id="ARBA00022833"/>
    </source>
</evidence>
<dbReference type="InterPro" id="IPR006629">
    <property type="entry name" value="LITAF"/>
</dbReference>
<proteinExistence type="inferred from homology"/>
<dbReference type="InParanoid" id="A0A674NIJ2"/>
<keyword evidence="6" id="KW-0862">Zinc</keyword>
<comment type="similarity">
    <text evidence="4">Belongs to the CDIP1/LITAF family.</text>
</comment>
<dbReference type="GeneTree" id="ENSGT00940000177139"/>
<reference evidence="10" key="3">
    <citation type="submission" date="2025-09" db="UniProtKB">
        <authorList>
            <consortium name="Ensembl"/>
        </authorList>
    </citation>
    <scope>IDENTIFICATION</scope>
</reference>
<dbReference type="SMART" id="SM00714">
    <property type="entry name" value="LITAF"/>
    <property type="match status" value="1"/>
</dbReference>
<evidence type="ECO:0000256" key="7">
    <source>
        <dbReference type="ARBA" id="ARBA00023136"/>
    </source>
</evidence>
<dbReference type="PANTHER" id="PTHR23292">
    <property type="entry name" value="LIPOPOLYSACCHARIDE-INDUCED TUMOR NECROSIS FACTOR-ALPHA FACTOR"/>
    <property type="match status" value="1"/>
</dbReference>
<dbReference type="AlphaFoldDB" id="A0A674NIJ2"/>
<evidence type="ECO:0000256" key="8">
    <source>
        <dbReference type="SAM" id="Phobius"/>
    </source>
</evidence>
<evidence type="ECO:0000313" key="11">
    <source>
        <dbReference type="Proteomes" id="UP000005226"/>
    </source>
</evidence>
<dbReference type="Proteomes" id="UP000005226">
    <property type="component" value="Chromosome 17"/>
</dbReference>
<dbReference type="GO" id="GO:0005634">
    <property type="term" value="C:nucleus"/>
    <property type="evidence" value="ECO:0007669"/>
    <property type="project" value="TreeGrafter"/>
</dbReference>
<reference evidence="10" key="2">
    <citation type="submission" date="2025-08" db="UniProtKB">
        <authorList>
            <consortium name="Ensembl"/>
        </authorList>
    </citation>
    <scope>IDENTIFICATION</scope>
</reference>
<dbReference type="Ensembl" id="ENSTRUT00000067433.1">
    <property type="protein sequence ID" value="ENSTRUP00000073101.1"/>
    <property type="gene ID" value="ENSTRUG00000028683.1"/>
</dbReference>
<protein>
    <recommendedName>
        <fullName evidence="9">LITAF domain-containing protein</fullName>
    </recommendedName>
</protein>
<evidence type="ECO:0000259" key="9">
    <source>
        <dbReference type="PROSITE" id="PS51837"/>
    </source>
</evidence>
<evidence type="ECO:0000256" key="4">
    <source>
        <dbReference type="ARBA" id="ARBA00005975"/>
    </source>
</evidence>
<name>A0A674NIJ2_TAKRU</name>
<dbReference type="GO" id="GO:0098560">
    <property type="term" value="C:cytoplasmic side of late endosome membrane"/>
    <property type="evidence" value="ECO:0007669"/>
    <property type="project" value="TreeGrafter"/>
</dbReference>
<evidence type="ECO:0000256" key="5">
    <source>
        <dbReference type="ARBA" id="ARBA00022723"/>
    </source>
</evidence>
<keyword evidence="5" id="KW-0479">Metal-binding</keyword>
<evidence type="ECO:0000256" key="1">
    <source>
        <dbReference type="ARBA" id="ARBA00004125"/>
    </source>
</evidence>
<sequence length="163" mass="18998">MSHFLHLHHTSYQVKYGLHVKIQVCLWKKGGWIKVVFVFKESRNGQEVRVYHIHSPFSPSTTSSVLLLSWSCSTMRPKLVSYETRLHRNPGLTTCPSCRTQVTSLVTYKVGLYAWFMCFVFVFCGLLLGCCLIPFFVNFFKDAYHTCPRCQRVLHIHRKTCCE</sequence>
<feature type="domain" description="LITAF" evidence="9">
    <location>
        <begin position="75"/>
        <end position="159"/>
    </location>
</feature>
<dbReference type="InterPro" id="IPR037519">
    <property type="entry name" value="LITAF_fam"/>
</dbReference>
<dbReference type="Pfam" id="PF10601">
    <property type="entry name" value="zf-LITAF-like"/>
    <property type="match status" value="1"/>
</dbReference>
<comment type="subcellular location">
    <subcellularLocation>
        <location evidence="1">Endosome membrane</location>
        <topology evidence="1">Peripheral membrane protein</topology>
        <orientation evidence="1">Cytoplasmic side</orientation>
    </subcellularLocation>
    <subcellularLocation>
        <location evidence="2">Late endosome membrane</location>
    </subcellularLocation>
    <subcellularLocation>
        <location evidence="3">Lysosome membrane</location>
        <topology evidence="3">Peripheral membrane protein</topology>
        <orientation evidence="3">Cytoplasmic side</orientation>
    </subcellularLocation>
</comment>
<dbReference type="OMA" id="HRKTCCE"/>
<reference evidence="10 11" key="1">
    <citation type="journal article" date="2011" name="Genome Biol. Evol.">
        <title>Integration of the genetic map and genome assembly of fugu facilitates insights into distinct features of genome evolution in teleosts and mammals.</title>
        <authorList>
            <person name="Kai W."/>
            <person name="Kikuchi K."/>
            <person name="Tohari S."/>
            <person name="Chew A.K."/>
            <person name="Tay A."/>
            <person name="Fujiwara A."/>
            <person name="Hosoya S."/>
            <person name="Suetake H."/>
            <person name="Naruse K."/>
            <person name="Brenner S."/>
            <person name="Suzuki Y."/>
            <person name="Venkatesh B."/>
        </authorList>
    </citation>
    <scope>NUCLEOTIDE SEQUENCE [LARGE SCALE GENOMIC DNA]</scope>
</reference>
<organism evidence="10 11">
    <name type="scientific">Takifugu rubripes</name>
    <name type="common">Japanese pufferfish</name>
    <name type="synonym">Fugu rubripes</name>
    <dbReference type="NCBI Taxonomy" id="31033"/>
    <lineage>
        <taxon>Eukaryota</taxon>
        <taxon>Metazoa</taxon>
        <taxon>Chordata</taxon>
        <taxon>Craniata</taxon>
        <taxon>Vertebrata</taxon>
        <taxon>Euteleostomi</taxon>
        <taxon>Actinopterygii</taxon>
        <taxon>Neopterygii</taxon>
        <taxon>Teleostei</taxon>
        <taxon>Neoteleostei</taxon>
        <taxon>Acanthomorphata</taxon>
        <taxon>Eupercaria</taxon>
        <taxon>Tetraodontiformes</taxon>
        <taxon>Tetradontoidea</taxon>
        <taxon>Tetraodontidae</taxon>
        <taxon>Takifugu</taxon>
    </lineage>
</organism>
<keyword evidence="8" id="KW-1133">Transmembrane helix</keyword>
<keyword evidence="11" id="KW-1185">Reference proteome</keyword>
<evidence type="ECO:0000313" key="10">
    <source>
        <dbReference type="Ensembl" id="ENSTRUP00000073101.1"/>
    </source>
</evidence>
<feature type="transmembrane region" description="Helical" evidence="8">
    <location>
        <begin position="112"/>
        <end position="137"/>
    </location>
</feature>
<dbReference type="PROSITE" id="PS51837">
    <property type="entry name" value="LITAF"/>
    <property type="match status" value="1"/>
</dbReference>
<dbReference type="GO" id="GO:0098574">
    <property type="term" value="C:cytoplasmic side of lysosomal membrane"/>
    <property type="evidence" value="ECO:0007669"/>
    <property type="project" value="TreeGrafter"/>
</dbReference>
<evidence type="ECO:0000256" key="2">
    <source>
        <dbReference type="ARBA" id="ARBA00004414"/>
    </source>
</evidence>
<dbReference type="PANTHER" id="PTHR23292:SF28">
    <property type="entry name" value="LIPOPOLYSACCHARIDE-INDUCED TUMOR NECROSIS FACTOR-ALPHA FACTOR-LIKE"/>
    <property type="match status" value="1"/>
</dbReference>
<accession>A0A674NIJ2</accession>
<evidence type="ECO:0000256" key="3">
    <source>
        <dbReference type="ARBA" id="ARBA00004630"/>
    </source>
</evidence>
<keyword evidence="7 8" id="KW-0472">Membrane</keyword>
<keyword evidence="8" id="KW-0812">Transmembrane</keyword>